<name>A0AAU2H965_9ACTN</name>
<accession>A0AAU2H965</accession>
<sequence>MTIPRPEAGEEWAVDDEWEEDRLPGRLAVSSVSSAESHLVRATAPSLPAPQISTG</sequence>
<evidence type="ECO:0000313" key="2">
    <source>
        <dbReference type="EMBL" id="WTU44622.1"/>
    </source>
</evidence>
<protein>
    <submittedName>
        <fullName evidence="2">Uncharacterized protein</fullName>
    </submittedName>
</protein>
<evidence type="ECO:0000256" key="1">
    <source>
        <dbReference type="SAM" id="MobiDB-lite"/>
    </source>
</evidence>
<reference evidence="2" key="1">
    <citation type="submission" date="2022-10" db="EMBL/GenBank/DDBJ databases">
        <title>The complete genomes of actinobacterial strains from the NBC collection.</title>
        <authorList>
            <person name="Joergensen T.S."/>
            <person name="Alvarez Arevalo M."/>
            <person name="Sterndorff E.B."/>
            <person name="Faurdal D."/>
            <person name="Vuksanovic O."/>
            <person name="Mourched A.-S."/>
            <person name="Charusanti P."/>
            <person name="Shaw S."/>
            <person name="Blin K."/>
            <person name="Weber T."/>
        </authorList>
    </citation>
    <scope>NUCLEOTIDE SEQUENCE</scope>
    <source>
        <strain evidence="2">NBC_00060</strain>
    </source>
</reference>
<dbReference type="EMBL" id="CP108253">
    <property type="protein sequence ID" value="WTU44622.1"/>
    <property type="molecule type" value="Genomic_DNA"/>
</dbReference>
<dbReference type="AlphaFoldDB" id="A0AAU2H965"/>
<gene>
    <name evidence="2" type="ORF">OHV25_36040</name>
</gene>
<proteinExistence type="predicted"/>
<organism evidence="2">
    <name type="scientific">Streptomyces sp. NBC_00060</name>
    <dbReference type="NCBI Taxonomy" id="2975636"/>
    <lineage>
        <taxon>Bacteria</taxon>
        <taxon>Bacillati</taxon>
        <taxon>Actinomycetota</taxon>
        <taxon>Actinomycetes</taxon>
        <taxon>Kitasatosporales</taxon>
        <taxon>Streptomycetaceae</taxon>
        <taxon>Streptomyces</taxon>
    </lineage>
</organism>
<feature type="region of interest" description="Disordered" evidence="1">
    <location>
        <begin position="34"/>
        <end position="55"/>
    </location>
</feature>